<dbReference type="EMBL" id="VTPC01087981">
    <property type="protein sequence ID" value="KAF2886352.1"/>
    <property type="molecule type" value="Genomic_DNA"/>
</dbReference>
<comment type="caution">
    <text evidence="1">The sequence shown here is derived from an EMBL/GenBank/DDBJ whole genome shotgun (WGS) entry which is preliminary data.</text>
</comment>
<name>A0A8K0CJE4_IGNLU</name>
<accession>A0A8K0CJE4</accession>
<proteinExistence type="predicted"/>
<evidence type="ECO:0000313" key="2">
    <source>
        <dbReference type="Proteomes" id="UP000801492"/>
    </source>
</evidence>
<organism evidence="1 2">
    <name type="scientific">Ignelater luminosus</name>
    <name type="common">Cucubano</name>
    <name type="synonym">Pyrophorus luminosus</name>
    <dbReference type="NCBI Taxonomy" id="2038154"/>
    <lineage>
        <taxon>Eukaryota</taxon>
        <taxon>Metazoa</taxon>
        <taxon>Ecdysozoa</taxon>
        <taxon>Arthropoda</taxon>
        <taxon>Hexapoda</taxon>
        <taxon>Insecta</taxon>
        <taxon>Pterygota</taxon>
        <taxon>Neoptera</taxon>
        <taxon>Endopterygota</taxon>
        <taxon>Coleoptera</taxon>
        <taxon>Polyphaga</taxon>
        <taxon>Elateriformia</taxon>
        <taxon>Elateroidea</taxon>
        <taxon>Elateridae</taxon>
        <taxon>Agrypninae</taxon>
        <taxon>Pyrophorini</taxon>
        <taxon>Ignelater</taxon>
    </lineage>
</organism>
<dbReference type="Proteomes" id="UP000801492">
    <property type="component" value="Unassembled WGS sequence"/>
</dbReference>
<dbReference type="AlphaFoldDB" id="A0A8K0CJE4"/>
<gene>
    <name evidence="1" type="ORF">ILUMI_19821</name>
</gene>
<reference evidence="1" key="1">
    <citation type="submission" date="2019-08" db="EMBL/GenBank/DDBJ databases">
        <title>The genome of the North American firefly Photinus pyralis.</title>
        <authorList>
            <consortium name="Photinus pyralis genome working group"/>
            <person name="Fallon T.R."/>
            <person name="Sander Lower S.E."/>
            <person name="Weng J.-K."/>
        </authorList>
    </citation>
    <scope>NUCLEOTIDE SEQUENCE</scope>
    <source>
        <strain evidence="1">TRF0915ILg1</strain>
        <tissue evidence="1">Whole body</tissue>
    </source>
</reference>
<sequence>MRSTLNLAKDLFNMENPLQHTNVRKIIMQLKWALRQLLFKNSITPSVNANILDVGFQSTSLFEFRSEIRKMNEANQEPRDENDCEQRFSLIDSITAFDFLQNVLYYRICAKKKL</sequence>
<keyword evidence="2" id="KW-1185">Reference proteome</keyword>
<protein>
    <submittedName>
        <fullName evidence="1">Uncharacterized protein</fullName>
    </submittedName>
</protein>
<evidence type="ECO:0000313" key="1">
    <source>
        <dbReference type="EMBL" id="KAF2886352.1"/>
    </source>
</evidence>